<dbReference type="PANTHER" id="PTHR13355">
    <property type="entry name" value="GLUCOSAMINE 6-PHOSPHATE N-ACETYLTRANSFERASE"/>
    <property type="match status" value="1"/>
</dbReference>
<comment type="caution">
    <text evidence="2">The sequence shown here is derived from an EMBL/GenBank/DDBJ whole genome shotgun (WGS) entry which is preliminary data.</text>
</comment>
<dbReference type="PROSITE" id="PS51186">
    <property type="entry name" value="GNAT"/>
    <property type="match status" value="1"/>
</dbReference>
<dbReference type="EMBL" id="BDDD01001328">
    <property type="protein sequence ID" value="GAV75203.1"/>
    <property type="molecule type" value="Genomic_DNA"/>
</dbReference>
<dbReference type="UniPathway" id="UPA00113">
    <property type="reaction ID" value="UER00529"/>
</dbReference>
<evidence type="ECO:0000313" key="2">
    <source>
        <dbReference type="EMBL" id="GAV75203.1"/>
    </source>
</evidence>
<protein>
    <submittedName>
        <fullName evidence="2">Acetyltransf_1 domain-containing protein</fullName>
    </submittedName>
</protein>
<accession>A0A1Q3C541</accession>
<sequence>MGFVGMGAIAAPQIQIVSGGGGGYPLKSMELRWVYKRKGNKNPDESNKLKPRILPIYISTKSSDTISKAQELRELFNACNHSCHRLPKMDKLGRIEDTVVDIHKLHIALSHSFVTVSVFCNPTQYLNFIDTEKKVETLSVRNLFDNLVPVSVTPSNGKLVGFGRAVSDIGLTASIYDVMVIPSLRGMGIGRMIVKRIIRLLTSKDVYDIAAVCSENERLFFKACEFGDDILGSTTMMYTRTVSTYSES</sequence>
<feature type="domain" description="N-acetyltransferase" evidence="1">
    <location>
        <begin position="105"/>
        <end position="248"/>
    </location>
</feature>
<keyword evidence="3" id="KW-1185">Reference proteome</keyword>
<name>A0A1Q3C541_CEPFO</name>
<dbReference type="InterPro" id="IPR039143">
    <property type="entry name" value="GNPNAT1-like"/>
</dbReference>
<dbReference type="Pfam" id="PF00583">
    <property type="entry name" value="Acetyltransf_1"/>
    <property type="match status" value="1"/>
</dbReference>
<dbReference type="InterPro" id="IPR016181">
    <property type="entry name" value="Acyl_CoA_acyltransferase"/>
</dbReference>
<dbReference type="GO" id="GO:0008080">
    <property type="term" value="F:N-acetyltransferase activity"/>
    <property type="evidence" value="ECO:0007669"/>
    <property type="project" value="TreeGrafter"/>
</dbReference>
<dbReference type="STRING" id="3775.A0A1Q3C541"/>
<dbReference type="OrthoDB" id="2744543at2759"/>
<evidence type="ECO:0000259" key="1">
    <source>
        <dbReference type="PROSITE" id="PS51186"/>
    </source>
</evidence>
<dbReference type="AlphaFoldDB" id="A0A1Q3C541"/>
<dbReference type="Proteomes" id="UP000187406">
    <property type="component" value="Unassembled WGS sequence"/>
</dbReference>
<dbReference type="GO" id="GO:0006048">
    <property type="term" value="P:UDP-N-acetylglucosamine biosynthetic process"/>
    <property type="evidence" value="ECO:0007669"/>
    <property type="project" value="UniProtKB-UniPathway"/>
</dbReference>
<organism evidence="2 3">
    <name type="scientific">Cephalotus follicularis</name>
    <name type="common">Albany pitcher plant</name>
    <dbReference type="NCBI Taxonomy" id="3775"/>
    <lineage>
        <taxon>Eukaryota</taxon>
        <taxon>Viridiplantae</taxon>
        <taxon>Streptophyta</taxon>
        <taxon>Embryophyta</taxon>
        <taxon>Tracheophyta</taxon>
        <taxon>Spermatophyta</taxon>
        <taxon>Magnoliopsida</taxon>
        <taxon>eudicotyledons</taxon>
        <taxon>Gunneridae</taxon>
        <taxon>Pentapetalae</taxon>
        <taxon>rosids</taxon>
        <taxon>fabids</taxon>
        <taxon>Oxalidales</taxon>
        <taxon>Cephalotaceae</taxon>
        <taxon>Cephalotus</taxon>
    </lineage>
</organism>
<dbReference type="SUPFAM" id="SSF55729">
    <property type="entry name" value="Acyl-CoA N-acyltransferases (Nat)"/>
    <property type="match status" value="1"/>
</dbReference>
<dbReference type="CDD" id="cd04301">
    <property type="entry name" value="NAT_SF"/>
    <property type="match status" value="1"/>
</dbReference>
<evidence type="ECO:0000313" key="3">
    <source>
        <dbReference type="Proteomes" id="UP000187406"/>
    </source>
</evidence>
<dbReference type="InParanoid" id="A0A1Q3C541"/>
<dbReference type="InterPro" id="IPR000182">
    <property type="entry name" value="GNAT_dom"/>
</dbReference>
<dbReference type="Gene3D" id="3.40.630.30">
    <property type="match status" value="1"/>
</dbReference>
<dbReference type="PANTHER" id="PTHR13355:SF15">
    <property type="entry name" value="GCN5-RELATED N-ACETYLTRANSFERASE 3, CHLOROPLASTIC"/>
    <property type="match status" value="1"/>
</dbReference>
<proteinExistence type="predicted"/>
<reference evidence="3" key="1">
    <citation type="submission" date="2016-04" db="EMBL/GenBank/DDBJ databases">
        <title>Cephalotus genome sequencing.</title>
        <authorList>
            <person name="Fukushima K."/>
            <person name="Hasebe M."/>
            <person name="Fang X."/>
        </authorList>
    </citation>
    <scope>NUCLEOTIDE SEQUENCE [LARGE SCALE GENOMIC DNA]</scope>
    <source>
        <strain evidence="3">cv. St1</strain>
    </source>
</reference>
<gene>
    <name evidence="2" type="ORF">CFOL_v3_18682</name>
</gene>